<dbReference type="Proteomes" id="UP000218811">
    <property type="component" value="Unassembled WGS sequence"/>
</dbReference>
<proteinExistence type="predicted"/>
<evidence type="ECO:0000256" key="1">
    <source>
        <dbReference type="SAM" id="MobiDB-lite"/>
    </source>
</evidence>
<sequence>MTARLARSLVNPSPLRSPLALRMEPPSVGATGEANRPPPTQLVRLTEAPSPTATGSNGAKAAGVPTVWNLAPANARRLPALLRLSSVLALSTADRPRRFAETLARRTRPHILRPTFSVLAAFAGCTFRQERGLEPDCAHAPMTHVCSYRARALSPARARTRSTFRLGPRADRRRCAVWAVSTYAHSISPFVAVMITSTSPIPTDDFAVLFTARPRSAAPCARPLHQLSVLRSSTRICDDIARRTKFNNTGTCPATNETSGDAVRAAAPDHMECPHSSIAAANNTEHCNLRGRISPKDIRLFLIESVVASFCHTQALHRFYCHLGLKHSHETRTRPHIDTSEWDADLPPPPLAGCATRAHARSPTFPSAAGPGRARSSESACPSADVPRGHTVLGYPTHARAFRKRRALCTAQFTIRAVAFSRRAHGADASADLSLALPRASCQSQAPRAWALGQVAV</sequence>
<name>A0A2H3K1B3_WOLCO</name>
<evidence type="ECO:0000313" key="3">
    <source>
        <dbReference type="Proteomes" id="UP000218811"/>
    </source>
</evidence>
<evidence type="ECO:0000313" key="2">
    <source>
        <dbReference type="EMBL" id="PCH42197.1"/>
    </source>
</evidence>
<feature type="region of interest" description="Disordered" evidence="1">
    <location>
        <begin position="362"/>
        <end position="385"/>
    </location>
</feature>
<organism evidence="2 3">
    <name type="scientific">Wolfiporia cocos (strain MD-104)</name>
    <name type="common">Brown rot fungus</name>
    <dbReference type="NCBI Taxonomy" id="742152"/>
    <lineage>
        <taxon>Eukaryota</taxon>
        <taxon>Fungi</taxon>
        <taxon>Dikarya</taxon>
        <taxon>Basidiomycota</taxon>
        <taxon>Agaricomycotina</taxon>
        <taxon>Agaricomycetes</taxon>
        <taxon>Polyporales</taxon>
        <taxon>Phaeolaceae</taxon>
        <taxon>Wolfiporia</taxon>
    </lineage>
</organism>
<gene>
    <name evidence="2" type="ORF">WOLCODRAFT_163593</name>
</gene>
<keyword evidence="3" id="KW-1185">Reference proteome</keyword>
<reference evidence="2 3" key="1">
    <citation type="journal article" date="2012" name="Science">
        <title>The Paleozoic origin of enzymatic lignin decomposition reconstructed from 31 fungal genomes.</title>
        <authorList>
            <person name="Floudas D."/>
            <person name="Binder M."/>
            <person name="Riley R."/>
            <person name="Barry K."/>
            <person name="Blanchette R.A."/>
            <person name="Henrissat B."/>
            <person name="Martinez A.T."/>
            <person name="Otillar R."/>
            <person name="Spatafora J.W."/>
            <person name="Yadav J.S."/>
            <person name="Aerts A."/>
            <person name="Benoit I."/>
            <person name="Boyd A."/>
            <person name="Carlson A."/>
            <person name="Copeland A."/>
            <person name="Coutinho P.M."/>
            <person name="de Vries R.P."/>
            <person name="Ferreira P."/>
            <person name="Findley K."/>
            <person name="Foster B."/>
            <person name="Gaskell J."/>
            <person name="Glotzer D."/>
            <person name="Gorecki P."/>
            <person name="Heitman J."/>
            <person name="Hesse C."/>
            <person name="Hori C."/>
            <person name="Igarashi K."/>
            <person name="Jurgens J.A."/>
            <person name="Kallen N."/>
            <person name="Kersten P."/>
            <person name="Kohler A."/>
            <person name="Kuees U."/>
            <person name="Kumar T.K.A."/>
            <person name="Kuo A."/>
            <person name="LaButti K."/>
            <person name="Larrondo L.F."/>
            <person name="Lindquist E."/>
            <person name="Ling A."/>
            <person name="Lombard V."/>
            <person name="Lucas S."/>
            <person name="Lundell T."/>
            <person name="Martin R."/>
            <person name="McLaughlin D.J."/>
            <person name="Morgenstern I."/>
            <person name="Morin E."/>
            <person name="Murat C."/>
            <person name="Nagy L.G."/>
            <person name="Nolan M."/>
            <person name="Ohm R.A."/>
            <person name="Patyshakuliyeva A."/>
            <person name="Rokas A."/>
            <person name="Ruiz-Duenas F.J."/>
            <person name="Sabat G."/>
            <person name="Salamov A."/>
            <person name="Samejima M."/>
            <person name="Schmutz J."/>
            <person name="Slot J.C."/>
            <person name="St John F."/>
            <person name="Stenlid J."/>
            <person name="Sun H."/>
            <person name="Sun S."/>
            <person name="Syed K."/>
            <person name="Tsang A."/>
            <person name="Wiebenga A."/>
            <person name="Young D."/>
            <person name="Pisabarro A."/>
            <person name="Eastwood D.C."/>
            <person name="Martin F."/>
            <person name="Cullen D."/>
            <person name="Grigoriev I.V."/>
            <person name="Hibbett D.S."/>
        </authorList>
    </citation>
    <scope>NUCLEOTIDE SEQUENCE [LARGE SCALE GENOMIC DNA]</scope>
    <source>
        <strain evidence="2 3">MD-104</strain>
    </source>
</reference>
<dbReference type="EMBL" id="KB468124">
    <property type="protein sequence ID" value="PCH42197.1"/>
    <property type="molecule type" value="Genomic_DNA"/>
</dbReference>
<dbReference type="AlphaFoldDB" id="A0A2H3K1B3"/>
<protein>
    <submittedName>
        <fullName evidence="2">Uncharacterized protein</fullName>
    </submittedName>
</protein>
<accession>A0A2H3K1B3</accession>
<feature type="region of interest" description="Disordered" evidence="1">
    <location>
        <begin position="15"/>
        <end position="62"/>
    </location>
</feature>